<dbReference type="Pfam" id="PF00512">
    <property type="entry name" value="HisKA"/>
    <property type="match status" value="1"/>
</dbReference>
<feature type="modified residue" description="4-aspartylphosphate" evidence="4">
    <location>
        <position position="1287"/>
    </location>
</feature>
<keyword evidence="6" id="KW-0472">Membrane</keyword>
<dbReference type="SUPFAM" id="SSF47384">
    <property type="entry name" value="Homodimeric domain of signal transducing histidine kinase"/>
    <property type="match status" value="1"/>
</dbReference>
<comment type="caution">
    <text evidence="9">The sequence shown here is derived from an EMBL/GenBank/DDBJ whole genome shotgun (WGS) entry which is preliminary data.</text>
</comment>
<dbReference type="InterPro" id="IPR036097">
    <property type="entry name" value="HisK_dim/P_sf"/>
</dbReference>
<dbReference type="CDD" id="cd17546">
    <property type="entry name" value="REC_hyHK_CKI1_RcsC-like"/>
    <property type="match status" value="1"/>
</dbReference>
<keyword evidence="3 4" id="KW-0597">Phosphoprotein</keyword>
<evidence type="ECO:0000259" key="7">
    <source>
        <dbReference type="PROSITE" id="PS50109"/>
    </source>
</evidence>
<dbReference type="CDD" id="cd00082">
    <property type="entry name" value="HisKA"/>
    <property type="match status" value="1"/>
</dbReference>
<dbReference type="SUPFAM" id="SSF52172">
    <property type="entry name" value="CheY-like"/>
    <property type="match status" value="1"/>
</dbReference>
<dbReference type="InterPro" id="IPR004358">
    <property type="entry name" value="Sig_transdc_His_kin-like_C"/>
</dbReference>
<dbReference type="InterPro" id="IPR036890">
    <property type="entry name" value="HATPase_C_sf"/>
</dbReference>
<dbReference type="SUPFAM" id="SSF55874">
    <property type="entry name" value="ATPase domain of HSP90 chaperone/DNA topoisomerase II/histidine kinase"/>
    <property type="match status" value="1"/>
</dbReference>
<evidence type="ECO:0000256" key="4">
    <source>
        <dbReference type="PROSITE-ProRule" id="PRU00169"/>
    </source>
</evidence>
<dbReference type="InterPro" id="IPR003661">
    <property type="entry name" value="HisK_dim/P_dom"/>
</dbReference>
<feature type="domain" description="Response regulatory" evidence="8">
    <location>
        <begin position="1202"/>
        <end position="1356"/>
    </location>
</feature>
<evidence type="ECO:0000256" key="2">
    <source>
        <dbReference type="ARBA" id="ARBA00012438"/>
    </source>
</evidence>
<dbReference type="SMART" id="SM00387">
    <property type="entry name" value="HATPase_c"/>
    <property type="match status" value="1"/>
</dbReference>
<comment type="catalytic activity">
    <reaction evidence="1">
        <text>ATP + protein L-histidine = ADP + protein N-phospho-L-histidine.</text>
        <dbReference type="EC" id="2.7.13.3"/>
    </reaction>
</comment>
<dbReference type="InterPro" id="IPR005467">
    <property type="entry name" value="His_kinase_dom"/>
</dbReference>
<dbReference type="InterPro" id="IPR050956">
    <property type="entry name" value="2C_system_His_kinase"/>
</dbReference>
<dbReference type="EC" id="2.7.13.3" evidence="2"/>
<evidence type="ECO:0000256" key="5">
    <source>
        <dbReference type="SAM" id="MobiDB-lite"/>
    </source>
</evidence>
<keyword evidence="6" id="KW-0812">Transmembrane</keyword>
<dbReference type="SMART" id="SM00388">
    <property type="entry name" value="HisKA"/>
    <property type="match status" value="1"/>
</dbReference>
<dbReference type="Gene3D" id="3.30.565.10">
    <property type="entry name" value="Histidine kinase-like ATPase, C-terminal domain"/>
    <property type="match status" value="1"/>
</dbReference>
<protein>
    <recommendedName>
        <fullName evidence="2">histidine kinase</fullName>
        <ecNumber evidence="2">2.7.13.3</ecNumber>
    </recommendedName>
</protein>
<sequence>MEGRGGPSCCPGVPAFLIGASIASDGGRLLHNSFALPDERGEVTKDREILLRNNSDVAVHIPSDQEGPESVEGRADSRDDDGSSMQKSSCCCNMHAPGLAYVERAGRRLLHHIVCDPLLTTRITIMAMLAMLITVMTVLTWYFSTTHAEKSVSTVADALRSELLARTEDTTTALLQNNNVSTTALARILSSPLITSNFSSFATLQAQVAPILFSAYSVIPQRSLVSFFGKNGLFISYSAEFNGTSMVFANSTILRPGTTSTAVAPAPPRESDETLAASSPWYQWYRQSVDSSTGLPTGPATSITPVSYWAVDLFNETWNNRKGGSSWGVLAARTKDLLFLSLAPVKPSSDGDAVGVAGVGFSASEIRTFFDSLNLQGGDMYITTDDGRLLVQTNVAVDYEIGEAGNPLLPLASSSNNSVVAGAAKYLSGVLGSNGTQSFQASNVKIDGTLYVLNSAPVQVAQSTLVVVVLIPRDSVWGPSDKRSHTILALLLILAICVGLVGCFFIVLLTKGVSNEMRLRAALIQQLEATKQAENKSSHKSIVFASMSHDLRTPLAAILGLIDLCLCDAMEMSELESNLSQMKSCATNLLGILNSILDMSKIEAGKLQLEESEFDLLDVLEEAVEMFAVVGMKKGLDVVLDLPDDSIEKSSRVWGDAGRVKQLLSNLLSNGVKFTSSGHVVLRAWQKPVIPASLGASQVQGGGVFGCFYGWFWRCFNEREKTYAHMDEEEVCASGNLVEYEFEVDDTGKGIPRERRRAVFENFVQVDSTVPRTHGGTGLGLGIVRSLVRLMGGDINIIDKDEPGEPGARFKFNLLFQRHPESTPANGHPFSPAHFNVKPQDTVGVPSRFGLASPGVGYHKDQIDSSEKPATPISLANPSCYSPPTPEGVHVLLAMQGHAGRKVAKQWMERRGLHVWTVSHPEDFLDTLEKIKFEVFYEESFSWSDCFEISPGNQAYESWVDDSSQPPAGELSGTPSSSYMKKYGDRVGPRLLIVIDTAMVSSFLDQLCVSLTNSLTQADIAQVSKVVWLVTPNTPSSVLQTLKQGTVPCDLMLHKPLNVSRLRIIWEQVQLLMHNRDLDTKPSPNYTVSRGESPLTVSQPLVPYPSPMHDGGSEIDSKEGSTTDLPTTLGRDHLVGRNVRGDQSAMPTPSRTTSGGVDGIHAEGLLPVHTSSSPSPDVGPFPRVRSRETDIMGPPNSLKGMHILVAEDNPVLQRLTKTTLVRLGASVECVDNGLEAAQLVLANLPRKTSSRSASFGSFRRLRSLSREHVEEENAPPKRRPFDMVLMDCQMPVLDGYGATQRIREQEKLLGFRTPVIALTAHAMAKDESKCIEAGMDFYLTKPLATKALLNVVAKINAGNRPS</sequence>
<evidence type="ECO:0000259" key="8">
    <source>
        <dbReference type="PROSITE" id="PS50110"/>
    </source>
</evidence>
<feature type="domain" description="Histidine kinase" evidence="7">
    <location>
        <begin position="546"/>
        <end position="818"/>
    </location>
</feature>
<feature type="compositionally biased region" description="Polar residues" evidence="5">
    <location>
        <begin position="1082"/>
        <end position="1099"/>
    </location>
</feature>
<evidence type="ECO:0000256" key="1">
    <source>
        <dbReference type="ARBA" id="ARBA00000085"/>
    </source>
</evidence>
<dbReference type="InterPro" id="IPR001789">
    <property type="entry name" value="Sig_transdc_resp-reg_receiver"/>
</dbReference>
<dbReference type="Proteomes" id="UP000077202">
    <property type="component" value="Unassembled WGS sequence"/>
</dbReference>
<proteinExistence type="predicted"/>
<dbReference type="Gene3D" id="3.40.50.2300">
    <property type="match status" value="1"/>
</dbReference>
<dbReference type="GO" id="GO:0000155">
    <property type="term" value="F:phosphorelay sensor kinase activity"/>
    <property type="evidence" value="ECO:0007669"/>
    <property type="project" value="InterPro"/>
</dbReference>
<dbReference type="PROSITE" id="PS50109">
    <property type="entry name" value="HIS_KIN"/>
    <property type="match status" value="1"/>
</dbReference>
<accession>A0A176VMC0</accession>
<dbReference type="EMBL" id="LVLJ01003529">
    <property type="protein sequence ID" value="OAE21075.1"/>
    <property type="molecule type" value="Genomic_DNA"/>
</dbReference>
<organism evidence="9 10">
    <name type="scientific">Marchantia polymorpha subsp. ruderalis</name>
    <dbReference type="NCBI Taxonomy" id="1480154"/>
    <lineage>
        <taxon>Eukaryota</taxon>
        <taxon>Viridiplantae</taxon>
        <taxon>Streptophyta</taxon>
        <taxon>Embryophyta</taxon>
        <taxon>Marchantiophyta</taxon>
        <taxon>Marchantiopsida</taxon>
        <taxon>Marchantiidae</taxon>
        <taxon>Marchantiales</taxon>
        <taxon>Marchantiaceae</taxon>
        <taxon>Marchantia</taxon>
    </lineage>
</organism>
<evidence type="ECO:0000256" key="6">
    <source>
        <dbReference type="SAM" id="Phobius"/>
    </source>
</evidence>
<dbReference type="PANTHER" id="PTHR43719:SF75">
    <property type="entry name" value="HISTIDINE KINASE CKI1"/>
    <property type="match status" value="1"/>
</dbReference>
<reference evidence="9" key="1">
    <citation type="submission" date="2016-03" db="EMBL/GenBank/DDBJ databases">
        <title>Mechanisms controlling the formation of the plant cell surface in tip-growing cells are functionally conserved among land plants.</title>
        <authorList>
            <person name="Honkanen S."/>
            <person name="Jones V.A."/>
            <person name="Morieri G."/>
            <person name="Champion C."/>
            <person name="Hetherington A.J."/>
            <person name="Kelly S."/>
            <person name="Saint-Marcoux D."/>
            <person name="Proust H."/>
            <person name="Prescott H."/>
            <person name="Dolan L."/>
        </authorList>
    </citation>
    <scope>NUCLEOTIDE SEQUENCE [LARGE SCALE GENOMIC DNA]</scope>
    <source>
        <tissue evidence="9">Whole gametophyte</tissue>
    </source>
</reference>
<feature type="region of interest" description="Disordered" evidence="5">
    <location>
        <begin position="58"/>
        <end position="82"/>
    </location>
</feature>
<keyword evidence="10" id="KW-1185">Reference proteome</keyword>
<dbReference type="PANTHER" id="PTHR43719">
    <property type="entry name" value="TWO-COMPONENT HISTIDINE KINASE"/>
    <property type="match status" value="1"/>
</dbReference>
<keyword evidence="6" id="KW-1133">Transmembrane helix</keyword>
<feature type="transmembrane region" description="Helical" evidence="6">
    <location>
        <begin position="123"/>
        <end position="143"/>
    </location>
</feature>
<dbReference type="Pfam" id="PF00072">
    <property type="entry name" value="Response_reg"/>
    <property type="match status" value="1"/>
</dbReference>
<feature type="transmembrane region" description="Helical" evidence="6">
    <location>
        <begin position="487"/>
        <end position="509"/>
    </location>
</feature>
<dbReference type="Gene3D" id="1.10.287.130">
    <property type="match status" value="1"/>
</dbReference>
<name>A0A176VMC0_MARPO</name>
<feature type="compositionally biased region" description="Basic and acidic residues" evidence="5">
    <location>
        <begin position="1111"/>
        <end position="1121"/>
    </location>
</feature>
<dbReference type="SMART" id="SM00448">
    <property type="entry name" value="REC"/>
    <property type="match status" value="1"/>
</dbReference>
<dbReference type="InterPro" id="IPR011006">
    <property type="entry name" value="CheY-like_superfamily"/>
</dbReference>
<feature type="region of interest" description="Disordered" evidence="5">
    <location>
        <begin position="1082"/>
        <end position="1132"/>
    </location>
</feature>
<dbReference type="PROSITE" id="PS50110">
    <property type="entry name" value="RESPONSE_REGULATORY"/>
    <property type="match status" value="1"/>
</dbReference>
<feature type="compositionally biased region" description="Basic and acidic residues" evidence="5">
    <location>
        <begin position="71"/>
        <end position="81"/>
    </location>
</feature>
<dbReference type="InterPro" id="IPR003594">
    <property type="entry name" value="HATPase_dom"/>
</dbReference>
<evidence type="ECO:0000313" key="10">
    <source>
        <dbReference type="Proteomes" id="UP000077202"/>
    </source>
</evidence>
<gene>
    <name evidence="9" type="ORF">AXG93_3661s1000</name>
</gene>
<evidence type="ECO:0000256" key="3">
    <source>
        <dbReference type="ARBA" id="ARBA00022553"/>
    </source>
</evidence>
<dbReference type="Pfam" id="PF02518">
    <property type="entry name" value="HATPase_c"/>
    <property type="match status" value="1"/>
</dbReference>
<dbReference type="PRINTS" id="PR00344">
    <property type="entry name" value="BCTRLSENSOR"/>
</dbReference>
<evidence type="ECO:0000313" key="9">
    <source>
        <dbReference type="EMBL" id="OAE21075.1"/>
    </source>
</evidence>